<reference evidence="1 2" key="1">
    <citation type="journal article" date="2019" name="Commun. Biol.">
        <title>The bagworm genome reveals a unique fibroin gene that provides high tensile strength.</title>
        <authorList>
            <person name="Kono N."/>
            <person name="Nakamura H."/>
            <person name="Ohtoshi R."/>
            <person name="Tomita M."/>
            <person name="Numata K."/>
            <person name="Arakawa K."/>
        </authorList>
    </citation>
    <scope>NUCLEOTIDE SEQUENCE [LARGE SCALE GENOMIC DNA]</scope>
</reference>
<organism evidence="1 2">
    <name type="scientific">Eumeta variegata</name>
    <name type="common">Bagworm moth</name>
    <name type="synonym">Eumeta japonica</name>
    <dbReference type="NCBI Taxonomy" id="151549"/>
    <lineage>
        <taxon>Eukaryota</taxon>
        <taxon>Metazoa</taxon>
        <taxon>Ecdysozoa</taxon>
        <taxon>Arthropoda</taxon>
        <taxon>Hexapoda</taxon>
        <taxon>Insecta</taxon>
        <taxon>Pterygota</taxon>
        <taxon>Neoptera</taxon>
        <taxon>Endopterygota</taxon>
        <taxon>Lepidoptera</taxon>
        <taxon>Glossata</taxon>
        <taxon>Ditrysia</taxon>
        <taxon>Tineoidea</taxon>
        <taxon>Psychidae</taxon>
        <taxon>Oiketicinae</taxon>
        <taxon>Eumeta</taxon>
    </lineage>
</organism>
<sequence>MKEIDIESSIRVKMENVIAIGILIPWRGDIQDEGIHLSLRARSRRQNGYGRTERTDCRQRVGRKLAVKIARSHVLHNEDTVRYY</sequence>
<accession>A0A4C1W2C2</accession>
<proteinExistence type="predicted"/>
<gene>
    <name evidence="1" type="ORF">EVAR_22161_1</name>
</gene>
<dbReference type="Proteomes" id="UP000299102">
    <property type="component" value="Unassembled WGS sequence"/>
</dbReference>
<protein>
    <submittedName>
        <fullName evidence="1">Uncharacterized protein</fullName>
    </submittedName>
</protein>
<evidence type="ECO:0000313" key="1">
    <source>
        <dbReference type="EMBL" id="GBP44277.1"/>
    </source>
</evidence>
<comment type="caution">
    <text evidence="1">The sequence shown here is derived from an EMBL/GenBank/DDBJ whole genome shotgun (WGS) entry which is preliminary data.</text>
</comment>
<dbReference type="EMBL" id="BGZK01000449">
    <property type="protein sequence ID" value="GBP44277.1"/>
    <property type="molecule type" value="Genomic_DNA"/>
</dbReference>
<name>A0A4C1W2C2_EUMVA</name>
<keyword evidence="2" id="KW-1185">Reference proteome</keyword>
<evidence type="ECO:0000313" key="2">
    <source>
        <dbReference type="Proteomes" id="UP000299102"/>
    </source>
</evidence>
<dbReference type="AlphaFoldDB" id="A0A4C1W2C2"/>